<keyword evidence="5 6" id="KW-0472">Membrane</keyword>
<keyword evidence="3 6" id="KW-0812">Transmembrane</keyword>
<sequence length="325" mass="35915">MSTQQAGNKPWWKTFLTPGWVIAAILIVAFSYFAFTFLAPWQLGKNERLEHRNEQIVEAFEQDPVPLAQVLGADGSFDPEQEWTRVTATGRFTSDEVLLRLRPVDRTPAFQVLAPFELETGQTILVNRGWVPAEDSTRVPAFDAPPTGDVTITGMMRVDEGTHPTAPNHDQGYQMVYSISPGQVGELIGTDLASPYIQLLSDSPGVLTAVPLPQLETGNHLSYGLQWILFGILAPAGLIYFIVAETRERRRFRQEQEELLLDDATVNGAEPNPDSGSVEEQEGVDKQTAPAAGATAAPAPARARYGEARRNPWASAYDRQRDRTR</sequence>
<dbReference type="InterPro" id="IPR045214">
    <property type="entry name" value="Surf1/Surf4"/>
</dbReference>
<dbReference type="CDD" id="cd06662">
    <property type="entry name" value="SURF1"/>
    <property type="match status" value="1"/>
</dbReference>
<dbReference type="RefSeq" id="WP_095660377.1">
    <property type="nucleotide sequence ID" value="NZ_BAAAKB010000032.1"/>
</dbReference>
<dbReference type="Proteomes" id="UP000217209">
    <property type="component" value="Chromosome"/>
</dbReference>
<keyword evidence="9" id="KW-1185">Reference proteome</keyword>
<evidence type="ECO:0000256" key="1">
    <source>
        <dbReference type="ARBA" id="ARBA00004370"/>
    </source>
</evidence>
<dbReference type="KEGG" id="cgv:CGLAU_08875"/>
<dbReference type="EMBL" id="CP019688">
    <property type="protein sequence ID" value="AQQ15729.1"/>
    <property type="molecule type" value="Genomic_DNA"/>
</dbReference>
<keyword evidence="4 6" id="KW-1133">Transmembrane helix</keyword>
<gene>
    <name evidence="8" type="ORF">CGLAU_08875</name>
</gene>
<feature type="transmembrane region" description="Helical" evidence="6">
    <location>
        <begin position="223"/>
        <end position="243"/>
    </location>
</feature>
<feature type="transmembrane region" description="Helical" evidence="6">
    <location>
        <begin position="20"/>
        <end position="43"/>
    </location>
</feature>
<dbReference type="InterPro" id="IPR002994">
    <property type="entry name" value="Surf1/Shy1"/>
</dbReference>
<evidence type="ECO:0000256" key="5">
    <source>
        <dbReference type="ARBA" id="ARBA00023136"/>
    </source>
</evidence>
<evidence type="ECO:0000256" key="7">
    <source>
        <dbReference type="SAM" id="MobiDB-lite"/>
    </source>
</evidence>
<feature type="region of interest" description="Disordered" evidence="7">
    <location>
        <begin position="261"/>
        <end position="325"/>
    </location>
</feature>
<evidence type="ECO:0000256" key="6">
    <source>
        <dbReference type="RuleBase" id="RU363076"/>
    </source>
</evidence>
<name>A0A1Q2HY25_9CORY</name>
<protein>
    <recommendedName>
        <fullName evidence="6">SURF1-like protein</fullName>
    </recommendedName>
</protein>
<evidence type="ECO:0000256" key="2">
    <source>
        <dbReference type="ARBA" id="ARBA00007165"/>
    </source>
</evidence>
<dbReference type="GO" id="GO:0005886">
    <property type="term" value="C:plasma membrane"/>
    <property type="evidence" value="ECO:0007669"/>
    <property type="project" value="UniProtKB-SubCell"/>
</dbReference>
<dbReference type="AlphaFoldDB" id="A0A1Q2HY25"/>
<feature type="compositionally biased region" description="Low complexity" evidence="7">
    <location>
        <begin position="288"/>
        <end position="303"/>
    </location>
</feature>
<keyword evidence="6" id="KW-1003">Cell membrane</keyword>
<comment type="similarity">
    <text evidence="2 6">Belongs to the SURF1 family.</text>
</comment>
<proteinExistence type="inferred from homology"/>
<evidence type="ECO:0000256" key="4">
    <source>
        <dbReference type="ARBA" id="ARBA00022989"/>
    </source>
</evidence>
<organism evidence="8 9">
    <name type="scientific">Corynebacterium glaucum</name>
    <dbReference type="NCBI Taxonomy" id="187491"/>
    <lineage>
        <taxon>Bacteria</taxon>
        <taxon>Bacillati</taxon>
        <taxon>Actinomycetota</taxon>
        <taxon>Actinomycetes</taxon>
        <taxon>Mycobacteriales</taxon>
        <taxon>Corynebacteriaceae</taxon>
        <taxon>Corynebacterium</taxon>
    </lineage>
</organism>
<evidence type="ECO:0000256" key="3">
    <source>
        <dbReference type="ARBA" id="ARBA00022692"/>
    </source>
</evidence>
<comment type="subcellular location">
    <subcellularLocation>
        <location evidence="6">Cell membrane</location>
        <topology evidence="6">Multi-pass membrane protein</topology>
    </subcellularLocation>
    <subcellularLocation>
        <location evidence="1">Membrane</location>
    </subcellularLocation>
</comment>
<evidence type="ECO:0000313" key="8">
    <source>
        <dbReference type="EMBL" id="AQQ15729.1"/>
    </source>
</evidence>
<dbReference type="OrthoDB" id="9807214at2"/>
<reference evidence="8 9" key="1">
    <citation type="submission" date="2016-12" db="EMBL/GenBank/DDBJ databases">
        <authorList>
            <person name="Song W.-J."/>
            <person name="Kurnit D.M."/>
        </authorList>
    </citation>
    <scope>NUCLEOTIDE SEQUENCE [LARGE SCALE GENOMIC DNA]</scope>
    <source>
        <strain evidence="8 9">DSM 30827</strain>
    </source>
</reference>
<dbReference type="Pfam" id="PF02104">
    <property type="entry name" value="SURF1"/>
    <property type="match status" value="1"/>
</dbReference>
<dbReference type="PROSITE" id="PS50895">
    <property type="entry name" value="SURF1"/>
    <property type="match status" value="1"/>
</dbReference>
<dbReference type="PANTHER" id="PTHR23427">
    <property type="entry name" value="SURFEIT LOCUS PROTEIN"/>
    <property type="match status" value="1"/>
</dbReference>
<accession>A0A1Q2HY25</accession>
<evidence type="ECO:0000313" key="9">
    <source>
        <dbReference type="Proteomes" id="UP000217209"/>
    </source>
</evidence>
<dbReference type="PANTHER" id="PTHR23427:SF2">
    <property type="entry name" value="SURFEIT LOCUS PROTEIN 1"/>
    <property type="match status" value="1"/>
</dbReference>